<evidence type="ECO:0000256" key="2">
    <source>
        <dbReference type="SAM" id="Phobius"/>
    </source>
</evidence>
<keyword evidence="2" id="KW-0812">Transmembrane</keyword>
<feature type="compositionally biased region" description="Gly residues" evidence="1">
    <location>
        <begin position="97"/>
        <end position="112"/>
    </location>
</feature>
<accession>M7ZEW6</accession>
<gene>
    <name evidence="3" type="ORF">TRIUR3_28953</name>
</gene>
<sequence>MERRGQDDYERCTIGIRQFVVWQVQMAKAVIQTAGFAGKANVCPGTAKSSTDNKSPVSYSDGDGLCRRPKSIDKGPKTMSSGEDKNSPSRAAAGPIRSGGGGGRRQGYGSGETSGKRQSSVPVPIGRRMTAAGLRESGKRRRSTPGGSGRDRILQIKDARRHRVTVSAAEGEERPGVRMSTPPMLPTVLLDRLLNSLLGLGIFTISSSVALSLFLSACLLCACVRMDDRSLDG</sequence>
<name>M7ZEW6_TRIUA</name>
<feature type="compositionally biased region" description="Basic and acidic residues" evidence="1">
    <location>
        <begin position="64"/>
        <end position="87"/>
    </location>
</feature>
<proteinExistence type="predicted"/>
<keyword evidence="2" id="KW-1133">Transmembrane helix</keyword>
<organism evidence="3">
    <name type="scientific">Triticum urartu</name>
    <name type="common">Red wild einkorn</name>
    <name type="synonym">Crithodium urartu</name>
    <dbReference type="NCBI Taxonomy" id="4572"/>
    <lineage>
        <taxon>Eukaryota</taxon>
        <taxon>Viridiplantae</taxon>
        <taxon>Streptophyta</taxon>
        <taxon>Embryophyta</taxon>
        <taxon>Tracheophyta</taxon>
        <taxon>Spermatophyta</taxon>
        <taxon>Magnoliopsida</taxon>
        <taxon>Liliopsida</taxon>
        <taxon>Poales</taxon>
        <taxon>Poaceae</taxon>
        <taxon>BOP clade</taxon>
        <taxon>Pooideae</taxon>
        <taxon>Triticodae</taxon>
        <taxon>Triticeae</taxon>
        <taxon>Triticinae</taxon>
        <taxon>Triticum</taxon>
    </lineage>
</organism>
<feature type="region of interest" description="Disordered" evidence="1">
    <location>
        <begin position="44"/>
        <end position="151"/>
    </location>
</feature>
<dbReference type="EMBL" id="KD271783">
    <property type="protein sequence ID" value="EMS46629.1"/>
    <property type="molecule type" value="Genomic_DNA"/>
</dbReference>
<feature type="transmembrane region" description="Helical" evidence="2">
    <location>
        <begin position="197"/>
        <end position="224"/>
    </location>
</feature>
<protein>
    <submittedName>
        <fullName evidence="3">Uncharacterized protein</fullName>
    </submittedName>
</protein>
<dbReference type="AlphaFoldDB" id="M7ZEW6"/>
<reference evidence="3" key="1">
    <citation type="journal article" date="2013" name="Nature">
        <title>Draft genome of the wheat A-genome progenitor Triticum urartu.</title>
        <authorList>
            <person name="Ling H.Q."/>
            <person name="Zhao S."/>
            <person name="Liu D."/>
            <person name="Wang J."/>
            <person name="Sun H."/>
            <person name="Zhang C."/>
            <person name="Fan H."/>
            <person name="Li D."/>
            <person name="Dong L."/>
            <person name="Tao Y."/>
            <person name="Gao C."/>
            <person name="Wu H."/>
            <person name="Li Y."/>
            <person name="Cui Y."/>
            <person name="Guo X."/>
            <person name="Zheng S."/>
            <person name="Wang B."/>
            <person name="Yu K."/>
            <person name="Liang Q."/>
            <person name="Yang W."/>
            <person name="Lou X."/>
            <person name="Chen J."/>
            <person name="Feng M."/>
            <person name="Jian J."/>
            <person name="Zhang X."/>
            <person name="Luo G."/>
            <person name="Jiang Y."/>
            <person name="Liu J."/>
            <person name="Wang Z."/>
            <person name="Sha Y."/>
            <person name="Zhang B."/>
            <person name="Wu H."/>
            <person name="Tang D."/>
            <person name="Shen Q."/>
            <person name="Xue P."/>
            <person name="Zou S."/>
            <person name="Wang X."/>
            <person name="Liu X."/>
            <person name="Wang F."/>
            <person name="Yang Y."/>
            <person name="An X."/>
            <person name="Dong Z."/>
            <person name="Zhang K."/>
            <person name="Zhang X."/>
            <person name="Luo M.C."/>
            <person name="Dvorak J."/>
            <person name="Tong Y."/>
            <person name="Wang J."/>
            <person name="Yang H."/>
            <person name="Li Z."/>
            <person name="Wang D."/>
            <person name="Zhang A."/>
            <person name="Wang J."/>
        </authorList>
    </citation>
    <scope>NUCLEOTIDE SEQUENCE</scope>
</reference>
<keyword evidence="2" id="KW-0472">Membrane</keyword>
<feature type="compositionally biased region" description="Polar residues" evidence="1">
    <location>
        <begin position="47"/>
        <end position="58"/>
    </location>
</feature>
<evidence type="ECO:0000313" key="3">
    <source>
        <dbReference type="EMBL" id="EMS46629.1"/>
    </source>
</evidence>
<evidence type="ECO:0000256" key="1">
    <source>
        <dbReference type="SAM" id="MobiDB-lite"/>
    </source>
</evidence>